<feature type="domain" description="ASX DEUBAD" evidence="2">
    <location>
        <begin position="268"/>
        <end position="352"/>
    </location>
</feature>
<feature type="compositionally biased region" description="Low complexity" evidence="1">
    <location>
        <begin position="168"/>
        <end position="179"/>
    </location>
</feature>
<accession>A0ABR4CCS8</accession>
<sequence>MSTNGGTNGEGNDMTNGYTNGYGDATTNGHRLNGYDADRLPPPSRPSSPDTSITPRVLLGARHAEAPSRQEVLHSIPTSQPPFFTGGFNSYTYGPAPIRESVQAMFSPASRTINGAAPSTPVSVSSRHLQVPGADSRTAVTLHGLQLSSCSDNMLVPTPYNTPTATPRTSGRSSVSSTGAPPNTPTTPKMSPRGSATTSPASTNGRRLPPAVFGSPLHPTRQFGGGPKKKQKGKLTNGKGKGKGSVKEKMLDDPALAVAHGDSPVYSENITAILQHPEAVAILSSAPDVNAGGIAELLSSGSANNAIAEFVTNGKNGFNDPGWLEEALDASARREAGDFNDMLEAKFEENWAEEDEDALDELA</sequence>
<keyword evidence="4" id="KW-1185">Reference proteome</keyword>
<feature type="compositionally biased region" description="Polar residues" evidence="1">
    <location>
        <begin position="186"/>
        <end position="205"/>
    </location>
</feature>
<organism evidence="3 4">
    <name type="scientific">Oculimacula yallundae</name>
    <dbReference type="NCBI Taxonomy" id="86028"/>
    <lineage>
        <taxon>Eukaryota</taxon>
        <taxon>Fungi</taxon>
        <taxon>Dikarya</taxon>
        <taxon>Ascomycota</taxon>
        <taxon>Pezizomycotina</taxon>
        <taxon>Leotiomycetes</taxon>
        <taxon>Helotiales</taxon>
        <taxon>Ploettnerulaceae</taxon>
        <taxon>Oculimacula</taxon>
    </lineage>
</organism>
<dbReference type="EMBL" id="JAZHXI010000009">
    <property type="protein sequence ID" value="KAL2067728.1"/>
    <property type="molecule type" value="Genomic_DNA"/>
</dbReference>
<feature type="region of interest" description="Disordered" evidence="1">
    <location>
        <begin position="156"/>
        <end position="247"/>
    </location>
</feature>
<gene>
    <name evidence="3" type="ORF">VTL71DRAFT_15824</name>
</gene>
<reference evidence="3 4" key="1">
    <citation type="journal article" date="2024" name="Commun. Biol.">
        <title>Comparative genomic analysis of thermophilic fungi reveals convergent evolutionary adaptations and gene losses.</title>
        <authorList>
            <person name="Steindorff A.S."/>
            <person name="Aguilar-Pontes M.V."/>
            <person name="Robinson A.J."/>
            <person name="Andreopoulos B."/>
            <person name="LaButti K."/>
            <person name="Kuo A."/>
            <person name="Mondo S."/>
            <person name="Riley R."/>
            <person name="Otillar R."/>
            <person name="Haridas S."/>
            <person name="Lipzen A."/>
            <person name="Grimwood J."/>
            <person name="Schmutz J."/>
            <person name="Clum A."/>
            <person name="Reid I.D."/>
            <person name="Moisan M.C."/>
            <person name="Butler G."/>
            <person name="Nguyen T.T.M."/>
            <person name="Dewar K."/>
            <person name="Conant G."/>
            <person name="Drula E."/>
            <person name="Henrissat B."/>
            <person name="Hansel C."/>
            <person name="Singer S."/>
            <person name="Hutchinson M.I."/>
            <person name="de Vries R.P."/>
            <person name="Natvig D.O."/>
            <person name="Powell A.J."/>
            <person name="Tsang A."/>
            <person name="Grigoriev I.V."/>
        </authorList>
    </citation>
    <scope>NUCLEOTIDE SEQUENCE [LARGE SCALE GENOMIC DNA]</scope>
    <source>
        <strain evidence="3 4">CBS 494.80</strain>
    </source>
</reference>
<name>A0ABR4CCS8_9HELO</name>
<proteinExistence type="predicted"/>
<evidence type="ECO:0000256" key="1">
    <source>
        <dbReference type="SAM" id="MobiDB-lite"/>
    </source>
</evidence>
<evidence type="ECO:0000313" key="3">
    <source>
        <dbReference type="EMBL" id="KAL2067728.1"/>
    </source>
</evidence>
<evidence type="ECO:0000313" key="4">
    <source>
        <dbReference type="Proteomes" id="UP001595075"/>
    </source>
</evidence>
<evidence type="ECO:0000259" key="2">
    <source>
        <dbReference type="Pfam" id="PF13919"/>
    </source>
</evidence>
<comment type="caution">
    <text evidence="3">The sequence shown here is derived from an EMBL/GenBank/DDBJ whole genome shotgun (WGS) entry which is preliminary data.</text>
</comment>
<dbReference type="Proteomes" id="UP001595075">
    <property type="component" value="Unassembled WGS sequence"/>
</dbReference>
<dbReference type="InterPro" id="IPR028020">
    <property type="entry name" value="ASX_DEUBAD_dom"/>
</dbReference>
<protein>
    <recommendedName>
        <fullName evidence="2">ASX DEUBAD domain-containing protein</fullName>
    </recommendedName>
</protein>
<feature type="compositionally biased region" description="Polar residues" evidence="1">
    <location>
        <begin position="13"/>
        <end position="30"/>
    </location>
</feature>
<dbReference type="Pfam" id="PF13919">
    <property type="entry name" value="ASXH"/>
    <property type="match status" value="1"/>
</dbReference>
<feature type="region of interest" description="Disordered" evidence="1">
    <location>
        <begin position="1"/>
        <end position="54"/>
    </location>
</feature>